<reference evidence="1" key="1">
    <citation type="journal article" date="2021" name="Microb. Physiol.">
        <title>Proteogenomic Insights into the Physiology of Marine, Sulfate-Reducing, Filamentous Desulfonema limicola and Desulfonema magnum.</title>
        <authorList>
            <person name="Schnaars V."/>
            <person name="Wohlbrand L."/>
            <person name="Scheve S."/>
            <person name="Hinrichs C."/>
            <person name="Reinhardt R."/>
            <person name="Rabus R."/>
        </authorList>
    </citation>
    <scope>NUCLEOTIDE SEQUENCE</scope>
    <source>
        <strain evidence="1">4be13</strain>
    </source>
</reference>
<keyword evidence="2" id="KW-1185">Reference proteome</keyword>
<gene>
    <name evidence="1" type="ORF">dnm_032620</name>
</gene>
<evidence type="ECO:0000313" key="1">
    <source>
        <dbReference type="EMBL" id="QTA87232.1"/>
    </source>
</evidence>
<sequence length="40" mass="4385">MPDRVCNPVRQNGVQQGCKLGPRIKHLECPVGLASLTLKK</sequence>
<dbReference type="EMBL" id="CP061800">
    <property type="protein sequence ID" value="QTA87232.1"/>
    <property type="molecule type" value="Genomic_DNA"/>
</dbReference>
<organism evidence="1 2">
    <name type="scientific">Desulfonema magnum</name>
    <dbReference type="NCBI Taxonomy" id="45655"/>
    <lineage>
        <taxon>Bacteria</taxon>
        <taxon>Pseudomonadati</taxon>
        <taxon>Thermodesulfobacteriota</taxon>
        <taxon>Desulfobacteria</taxon>
        <taxon>Desulfobacterales</taxon>
        <taxon>Desulfococcaceae</taxon>
        <taxon>Desulfonema</taxon>
    </lineage>
</organism>
<protein>
    <submittedName>
        <fullName evidence="1">Uncharacterized protein</fullName>
    </submittedName>
</protein>
<name>A0A975BKH8_9BACT</name>
<accession>A0A975BKH8</accession>
<dbReference type="KEGG" id="dmm:dnm_032620"/>
<evidence type="ECO:0000313" key="2">
    <source>
        <dbReference type="Proteomes" id="UP000663722"/>
    </source>
</evidence>
<dbReference type="AlphaFoldDB" id="A0A975BKH8"/>
<dbReference type="Proteomes" id="UP000663722">
    <property type="component" value="Chromosome"/>
</dbReference>
<proteinExistence type="predicted"/>